<reference evidence="1 2" key="1">
    <citation type="submission" date="2020-04" db="EMBL/GenBank/DDBJ databases">
        <title>Complete genome of a Psychrophilic, Marine, Gas Vacuolate Bacterium Polaromonas vacuolata KCTC 22033T.</title>
        <authorList>
            <person name="Hwang K."/>
            <person name="Kim K.M."/>
        </authorList>
    </citation>
    <scope>NUCLEOTIDE SEQUENCE [LARGE SCALE GENOMIC DNA]</scope>
    <source>
        <strain evidence="1 2">KCTC 22033</strain>
    </source>
</reference>
<dbReference type="GO" id="GO:0043785">
    <property type="term" value="F:cinnamoyl-CoA:phenyllactate CoA-transferase activity"/>
    <property type="evidence" value="ECO:0007669"/>
    <property type="project" value="UniProtKB-EC"/>
</dbReference>
<dbReference type="KEGG" id="pvac:HC248_01612"/>
<protein>
    <submittedName>
        <fullName evidence="1">Cinnamoyl-CoA:phenyllactate CoA-transferase</fullName>
        <ecNumber evidence="1">2.8.3.17</ecNumber>
    </submittedName>
</protein>
<dbReference type="InterPro" id="IPR044855">
    <property type="entry name" value="CoA-Trfase_III_dom3_sf"/>
</dbReference>
<dbReference type="Gene3D" id="3.30.1540.10">
    <property type="entry name" value="formyl-coa transferase, domain 3"/>
    <property type="match status" value="1"/>
</dbReference>
<gene>
    <name evidence="1" type="primary">fldA</name>
    <name evidence="1" type="ORF">HC248_01612</name>
</gene>
<sequence length="315" mass="33618">MIQYMPSKPSQTPSSLPVTSKRQIKFLKGMRIVSLALNLPGPAALMRCQAMGASCIKIEPPTPTGATPGISGDPMSSYNPQAYTQLHLGVRVLTADLKSDKGQQRLHRELSKADLLLTSFRPSALRKLGLDWKSLHKTHPQLSQVAIVGAPGAGAEEPGHDLTYLAQTDLLTGLNLPATLYADMAGSLMASEAMLLALMQRGGKAVFMEVALADAASYLALPRAWGLSATGAPVGGGHAGYKLYACKDGRVALAALEPHFAARLCKVAGLERPHVNTMFEASTHQAIAKWLLQKTCEMLNALAIEHDIPLQTLPK</sequence>
<dbReference type="AlphaFoldDB" id="A0A6H2H904"/>
<dbReference type="SUPFAM" id="SSF89796">
    <property type="entry name" value="CoA-transferase family III (CaiB/BaiF)"/>
    <property type="match status" value="1"/>
</dbReference>
<dbReference type="Pfam" id="PF02515">
    <property type="entry name" value="CoA_transf_3"/>
    <property type="match status" value="1"/>
</dbReference>
<evidence type="ECO:0000313" key="1">
    <source>
        <dbReference type="EMBL" id="QJC56310.1"/>
    </source>
</evidence>
<dbReference type="InterPro" id="IPR003673">
    <property type="entry name" value="CoA-Trfase_fam_III"/>
</dbReference>
<organism evidence="1 2">
    <name type="scientific">Polaromonas vacuolata</name>
    <dbReference type="NCBI Taxonomy" id="37448"/>
    <lineage>
        <taxon>Bacteria</taxon>
        <taxon>Pseudomonadati</taxon>
        <taxon>Pseudomonadota</taxon>
        <taxon>Betaproteobacteria</taxon>
        <taxon>Burkholderiales</taxon>
        <taxon>Comamonadaceae</taxon>
        <taxon>Polaromonas</taxon>
    </lineage>
</organism>
<evidence type="ECO:0000313" key="2">
    <source>
        <dbReference type="Proteomes" id="UP000502041"/>
    </source>
</evidence>
<accession>A0A6H2H904</accession>
<dbReference type="InterPro" id="IPR050509">
    <property type="entry name" value="CoA-transferase_III"/>
</dbReference>
<dbReference type="EMBL" id="CP051461">
    <property type="protein sequence ID" value="QJC56310.1"/>
    <property type="molecule type" value="Genomic_DNA"/>
</dbReference>
<dbReference type="PANTHER" id="PTHR48228:SF5">
    <property type="entry name" value="ALPHA-METHYLACYL-COA RACEMASE"/>
    <property type="match status" value="1"/>
</dbReference>
<keyword evidence="2" id="KW-1185">Reference proteome</keyword>
<dbReference type="Proteomes" id="UP000502041">
    <property type="component" value="Chromosome"/>
</dbReference>
<dbReference type="EC" id="2.8.3.17" evidence="1"/>
<dbReference type="Gene3D" id="3.40.50.10540">
    <property type="entry name" value="Crotonobetainyl-coa:carnitine coa-transferase, domain 1"/>
    <property type="match status" value="1"/>
</dbReference>
<dbReference type="PANTHER" id="PTHR48228">
    <property type="entry name" value="SUCCINYL-COA--D-CITRAMALATE COA-TRANSFERASE"/>
    <property type="match status" value="1"/>
</dbReference>
<keyword evidence="1" id="KW-0808">Transferase</keyword>
<dbReference type="InterPro" id="IPR023606">
    <property type="entry name" value="CoA-Trfase_III_dom_1_sf"/>
</dbReference>
<proteinExistence type="predicted"/>
<name>A0A6H2H904_9BURK</name>